<dbReference type="PANTHER" id="PTHR34683">
    <property type="entry name" value="EXPRESSED PROTEIN-RELATED"/>
    <property type="match status" value="1"/>
</dbReference>
<evidence type="ECO:0000313" key="4">
    <source>
        <dbReference type="Proteomes" id="UP000826271"/>
    </source>
</evidence>
<feature type="compositionally biased region" description="Polar residues" evidence="1">
    <location>
        <begin position="85"/>
        <end position="94"/>
    </location>
</feature>
<protein>
    <submittedName>
        <fullName evidence="3">Uncharacterized protein</fullName>
    </submittedName>
</protein>
<reference evidence="3" key="1">
    <citation type="submission" date="2019-10" db="EMBL/GenBank/DDBJ databases">
        <authorList>
            <person name="Zhang R."/>
            <person name="Pan Y."/>
            <person name="Wang J."/>
            <person name="Ma R."/>
            <person name="Yu S."/>
        </authorList>
    </citation>
    <scope>NUCLEOTIDE SEQUENCE</scope>
    <source>
        <strain evidence="3">LA-IB0</strain>
        <tissue evidence="3">Leaf</tissue>
    </source>
</reference>
<organism evidence="3 4">
    <name type="scientific">Buddleja alternifolia</name>
    <dbReference type="NCBI Taxonomy" id="168488"/>
    <lineage>
        <taxon>Eukaryota</taxon>
        <taxon>Viridiplantae</taxon>
        <taxon>Streptophyta</taxon>
        <taxon>Embryophyta</taxon>
        <taxon>Tracheophyta</taxon>
        <taxon>Spermatophyta</taxon>
        <taxon>Magnoliopsida</taxon>
        <taxon>eudicotyledons</taxon>
        <taxon>Gunneridae</taxon>
        <taxon>Pentapetalae</taxon>
        <taxon>asterids</taxon>
        <taxon>lamiids</taxon>
        <taxon>Lamiales</taxon>
        <taxon>Scrophulariaceae</taxon>
        <taxon>Buddlejeae</taxon>
        <taxon>Buddleja</taxon>
    </lineage>
</organism>
<evidence type="ECO:0000256" key="2">
    <source>
        <dbReference type="SAM" id="SignalP"/>
    </source>
</evidence>
<sequence length="110" mass="11535">MKATCTLIASVVAASTVAFTSGDRDVTFSPKGGKGKCVKSSSGVVEKEKYAPKLDHGLRFIETLVTAHSLASMLSARGTSLSAEHFNTSESGSIESDPPISEPWESTQLS</sequence>
<feature type="signal peptide" evidence="2">
    <location>
        <begin position="1"/>
        <end position="22"/>
    </location>
</feature>
<keyword evidence="4" id="KW-1185">Reference proteome</keyword>
<name>A0AAV6WVQ5_9LAMI</name>
<feature type="chain" id="PRO_5043876921" evidence="2">
    <location>
        <begin position="23"/>
        <end position="110"/>
    </location>
</feature>
<comment type="caution">
    <text evidence="3">The sequence shown here is derived from an EMBL/GenBank/DDBJ whole genome shotgun (WGS) entry which is preliminary data.</text>
</comment>
<evidence type="ECO:0000313" key="3">
    <source>
        <dbReference type="EMBL" id="KAG8374511.1"/>
    </source>
</evidence>
<dbReference type="EMBL" id="WHWC01000010">
    <property type="protein sequence ID" value="KAG8374511.1"/>
    <property type="molecule type" value="Genomic_DNA"/>
</dbReference>
<feature type="region of interest" description="Disordered" evidence="1">
    <location>
        <begin position="85"/>
        <end position="110"/>
    </location>
</feature>
<keyword evidence="2" id="KW-0732">Signal</keyword>
<evidence type="ECO:0000256" key="1">
    <source>
        <dbReference type="SAM" id="MobiDB-lite"/>
    </source>
</evidence>
<gene>
    <name evidence="3" type="ORF">BUALT_Bualt10G0002400</name>
</gene>
<dbReference type="AlphaFoldDB" id="A0AAV6WVQ5"/>
<dbReference type="Proteomes" id="UP000826271">
    <property type="component" value="Unassembled WGS sequence"/>
</dbReference>
<dbReference type="PANTHER" id="PTHR34683:SF3">
    <property type="entry name" value="CASP-LIKE PROTEIN"/>
    <property type="match status" value="1"/>
</dbReference>
<accession>A0AAV6WVQ5</accession>
<proteinExistence type="predicted"/>